<dbReference type="InterPro" id="IPR002725">
    <property type="entry name" value="YgjP-like_metallopeptidase"/>
</dbReference>
<proteinExistence type="predicted"/>
<keyword evidence="4" id="KW-1185">Reference proteome</keyword>
<accession>A0ABP7D0I9</accession>
<dbReference type="EMBL" id="BAABCJ010000001">
    <property type="protein sequence ID" value="GAA3696809.1"/>
    <property type="molecule type" value="Genomic_DNA"/>
</dbReference>
<dbReference type="InterPro" id="IPR053136">
    <property type="entry name" value="UTP_pyrophosphatase-like"/>
</dbReference>
<reference evidence="4" key="1">
    <citation type="journal article" date="2019" name="Int. J. Syst. Evol. Microbiol.">
        <title>The Global Catalogue of Microorganisms (GCM) 10K type strain sequencing project: providing services to taxonomists for standard genome sequencing and annotation.</title>
        <authorList>
            <consortium name="The Broad Institute Genomics Platform"/>
            <consortium name="The Broad Institute Genome Sequencing Center for Infectious Disease"/>
            <person name="Wu L."/>
            <person name="Ma J."/>
        </authorList>
    </citation>
    <scope>NUCLEOTIDE SEQUENCE [LARGE SCALE GENOMIC DNA]</scope>
    <source>
        <strain evidence="4">JCM 16961</strain>
    </source>
</reference>
<dbReference type="Pfam" id="PF01863">
    <property type="entry name" value="YgjP-like"/>
    <property type="match status" value="1"/>
</dbReference>
<evidence type="ECO:0000256" key="1">
    <source>
        <dbReference type="SAM" id="MobiDB-lite"/>
    </source>
</evidence>
<evidence type="ECO:0000259" key="2">
    <source>
        <dbReference type="Pfam" id="PF01863"/>
    </source>
</evidence>
<evidence type="ECO:0000313" key="4">
    <source>
        <dbReference type="Proteomes" id="UP001501536"/>
    </source>
</evidence>
<dbReference type="CDD" id="cd07344">
    <property type="entry name" value="M48_yhfN_like"/>
    <property type="match status" value="1"/>
</dbReference>
<dbReference type="Proteomes" id="UP001501536">
    <property type="component" value="Unassembled WGS sequence"/>
</dbReference>
<evidence type="ECO:0000313" key="3">
    <source>
        <dbReference type="EMBL" id="GAA3696809.1"/>
    </source>
</evidence>
<dbReference type="PANTHER" id="PTHR30399">
    <property type="entry name" value="UNCHARACTERIZED PROTEIN YGJP"/>
    <property type="match status" value="1"/>
</dbReference>
<name>A0ABP7D0I9_9MICC</name>
<organism evidence="3 4">
    <name type="scientific">Zhihengliuella alba</name>
    <dbReference type="NCBI Taxonomy" id="547018"/>
    <lineage>
        <taxon>Bacteria</taxon>
        <taxon>Bacillati</taxon>
        <taxon>Actinomycetota</taxon>
        <taxon>Actinomycetes</taxon>
        <taxon>Micrococcales</taxon>
        <taxon>Micrococcaceae</taxon>
        <taxon>Zhihengliuella</taxon>
    </lineage>
</organism>
<protein>
    <recommendedName>
        <fullName evidence="2">YgjP-like metallopeptidase domain-containing protein</fullName>
    </recommendedName>
</protein>
<comment type="caution">
    <text evidence="3">The sequence shown here is derived from an EMBL/GenBank/DDBJ whole genome shotgun (WGS) entry which is preliminary data.</text>
</comment>
<gene>
    <name evidence="3" type="ORF">GCM10022377_07130</name>
</gene>
<feature type="region of interest" description="Disordered" evidence="1">
    <location>
        <begin position="181"/>
        <end position="228"/>
    </location>
</feature>
<dbReference type="RefSeq" id="WP_344880059.1">
    <property type="nucleotide sequence ID" value="NZ_BAABCJ010000001.1"/>
</dbReference>
<feature type="domain" description="YgjP-like metallopeptidase" evidence="2">
    <location>
        <begin position="102"/>
        <end position="170"/>
    </location>
</feature>
<dbReference type="PANTHER" id="PTHR30399:SF1">
    <property type="entry name" value="UTP PYROPHOSPHATASE"/>
    <property type="match status" value="1"/>
</dbReference>
<dbReference type="Gene3D" id="3.30.2010.10">
    <property type="entry name" value="Metalloproteases ('zincins'), catalytic domain"/>
    <property type="match status" value="1"/>
</dbReference>
<sequence length="228" mass="25208">MALQVIREYRSDDGTPVRIVASTRRNKSVAAKWSGAAIEVTVPAWMSEDVQARHVDSLLRRMRSKRGQAAHRRSDQGLLQRARRLDVEYLNGQARPEVVRWVTNQNSRWASATRAHQSIRVSHRLKGVPDYVLDAVLVHELSHLIATDGHGPQFRALERRYPRLDEANAFLAGASFAWRTTPEGGSSGLDDDADDGRPDDGGEPAEAADGQGPSGRRDADGLDLTGWI</sequence>